<dbReference type="InterPro" id="IPR020941">
    <property type="entry name" value="SUFU-like_domain"/>
</dbReference>
<dbReference type="KEGG" id="tpal:117647356"/>
<dbReference type="Proteomes" id="UP000515158">
    <property type="component" value="Unplaced"/>
</dbReference>
<evidence type="ECO:0000256" key="1">
    <source>
        <dbReference type="SAM" id="MobiDB-lite"/>
    </source>
</evidence>
<dbReference type="OrthoDB" id="10038834at2759"/>
<organism evidence="5">
    <name type="scientific">Thrips palmi</name>
    <name type="common">Melon thrips</name>
    <dbReference type="NCBI Taxonomy" id="161013"/>
    <lineage>
        <taxon>Eukaryota</taxon>
        <taxon>Metazoa</taxon>
        <taxon>Ecdysozoa</taxon>
        <taxon>Arthropoda</taxon>
        <taxon>Hexapoda</taxon>
        <taxon>Insecta</taxon>
        <taxon>Pterygota</taxon>
        <taxon>Neoptera</taxon>
        <taxon>Paraneoptera</taxon>
        <taxon>Thysanoptera</taxon>
        <taxon>Terebrantia</taxon>
        <taxon>Thripoidea</taxon>
        <taxon>Thripidae</taxon>
        <taxon>Thrips</taxon>
    </lineage>
</organism>
<feature type="region of interest" description="Disordered" evidence="1">
    <location>
        <begin position="664"/>
        <end position="686"/>
    </location>
</feature>
<feature type="domain" description="Suppressor of fused-like" evidence="2">
    <location>
        <begin position="43"/>
        <end position="219"/>
    </location>
</feature>
<dbReference type="GO" id="GO:0005634">
    <property type="term" value="C:nucleus"/>
    <property type="evidence" value="ECO:0007669"/>
    <property type="project" value="TreeGrafter"/>
</dbReference>
<feature type="domain" description="Suppressor of fused C-terminal" evidence="3">
    <location>
        <begin position="232"/>
        <end position="473"/>
    </location>
</feature>
<gene>
    <name evidence="5" type="primary">LOC117647356</name>
</gene>
<evidence type="ECO:0000313" key="4">
    <source>
        <dbReference type="Proteomes" id="UP000515158"/>
    </source>
</evidence>
<reference evidence="5" key="1">
    <citation type="submission" date="2025-08" db="UniProtKB">
        <authorList>
            <consortium name="RefSeq"/>
        </authorList>
    </citation>
    <scope>IDENTIFICATION</scope>
    <source>
        <tissue evidence="5">Total insect</tissue>
    </source>
</reference>
<protein>
    <submittedName>
        <fullName evidence="5">Suppressor of fused homolog</fullName>
    </submittedName>
</protein>
<dbReference type="PANTHER" id="PTHR10928">
    <property type="entry name" value="SUPPRESSOR OF FUSED"/>
    <property type="match status" value="1"/>
</dbReference>
<dbReference type="GeneID" id="117647356"/>
<accession>A0A6P8ZBC4</accession>
<dbReference type="Pfam" id="PF05076">
    <property type="entry name" value="SUFU"/>
    <property type="match status" value="2"/>
</dbReference>
<dbReference type="InterPro" id="IPR038489">
    <property type="entry name" value="SUFU_C_sf"/>
</dbReference>
<keyword evidence="4" id="KW-1185">Reference proteome</keyword>
<proteinExistence type="predicted"/>
<feature type="domain" description="Suppressor of fused C-terminal" evidence="3">
    <location>
        <begin position="572"/>
        <end position="813"/>
    </location>
</feature>
<dbReference type="InterPro" id="IPR037181">
    <property type="entry name" value="SUFU_N"/>
</dbReference>
<feature type="region of interest" description="Disordered" evidence="1">
    <location>
        <begin position="599"/>
        <end position="650"/>
    </location>
</feature>
<dbReference type="CTD" id="41565"/>
<dbReference type="AlphaFoldDB" id="A0A6P8ZBC4"/>
<dbReference type="InterPro" id="IPR007768">
    <property type="entry name" value="Suppressor_of_fused"/>
</dbReference>
<evidence type="ECO:0000313" key="5">
    <source>
        <dbReference type="RefSeq" id="XP_034244967.1"/>
    </source>
</evidence>
<dbReference type="Pfam" id="PF12470">
    <property type="entry name" value="SUFU_C"/>
    <property type="match status" value="2"/>
</dbReference>
<sequence length="816" mass="89530">MSLPPMIVTPPGLDALYALCRRVYPNQPNPLQVTALVKYWLGGPDPLDYISMYSHQGDAEHNIPPHWHYISFGLSDLHGDGRVHEGSGNDSPSGFGFELTFRLKREPDETSPPTWPAALMQALAKYVFQSGNTLCSGDHVSWHSALDNGESRIQHMLMTEDPVLGVLQTPLGSVTFIQIIGVCQEELQAAQRWKGQGVIDILKRVNGAGGPWLVTDMRRGESILELDVCVQEEIELGIESDGSSLSGVSARCSWVEADPDQISPCPSDNEDSGEGGYLREGPAVQPDNHSNSSRLHVDAPIPPSVSDEERVRIKAELRKGLLNTRSKDSNDRLSSPFDSNGNSCRKNSFEDVAPQVLESTELMRTRKLDGLHLTFNLESGLLLPLAIRGRVQHGRHFTFKSVLGDTAITFVSSNVTGTFVTSDNPFVAHGPWLQILVSEDLAQQMSESFDGLSNDIFLPKLFMWKEHKLAITIVIVLYGTHVSCAVAEVHSLSHPVDVVLDPVLGVLQTPLGSVTFIQIIGVCQEELQAAQRWKGQGVIDILKRVNGAGGPWLVTDMRRGESILELDVCVQEEIELGIESDGSSLSGVSARCSWVEADPDQISPCPSDNEDSGEGGYLREGPAVQPDNHSNSSRLHVDAPIPPSVSDEERVRIKAELRKGLLNTRSKDSNDRLSSPFDSNGNSCRKNSFEDVAPQVLESTELMRTRKLDGLHLTFNLESGLLLPLAIRGRVQHGRHFTFKSVLGDTAITFVSSNVTGTFVTSDNPFVAHGPWLQILVSEDLAQQMSESFDGLSNDIFLPKLFMWKEHKLAITIVSD</sequence>
<feature type="compositionally biased region" description="Polar residues" evidence="1">
    <location>
        <begin position="332"/>
        <end position="346"/>
    </location>
</feature>
<name>A0A6P8ZBC4_THRPL</name>
<dbReference type="PANTHER" id="PTHR10928:SF2">
    <property type="entry name" value="SUPPRESSOR OF FUSED HOMOLOG"/>
    <property type="match status" value="1"/>
</dbReference>
<dbReference type="Gene3D" id="3.30.1360.230">
    <property type="entry name" value="Sufu, C-terminal domain"/>
    <property type="match status" value="2"/>
</dbReference>
<feature type="domain" description="Suppressor of fused-like" evidence="2">
    <location>
        <begin position="494"/>
        <end position="559"/>
    </location>
</feature>
<dbReference type="FunCoup" id="A0A6P8ZBC4">
    <property type="interactions" value="913"/>
</dbReference>
<feature type="region of interest" description="Disordered" evidence="1">
    <location>
        <begin position="259"/>
        <end position="310"/>
    </location>
</feature>
<evidence type="ECO:0000259" key="2">
    <source>
        <dbReference type="Pfam" id="PF05076"/>
    </source>
</evidence>
<evidence type="ECO:0000259" key="3">
    <source>
        <dbReference type="Pfam" id="PF12470"/>
    </source>
</evidence>
<dbReference type="InParanoid" id="A0A6P8ZBC4"/>
<dbReference type="GO" id="GO:0005737">
    <property type="term" value="C:cytoplasm"/>
    <property type="evidence" value="ECO:0007669"/>
    <property type="project" value="TreeGrafter"/>
</dbReference>
<dbReference type="RefSeq" id="XP_034244967.1">
    <property type="nucleotide sequence ID" value="XM_034389076.1"/>
</dbReference>
<feature type="region of interest" description="Disordered" evidence="1">
    <location>
        <begin position="324"/>
        <end position="346"/>
    </location>
</feature>
<dbReference type="InterPro" id="IPR024314">
    <property type="entry name" value="SUFU_C"/>
</dbReference>
<feature type="compositionally biased region" description="Polar residues" evidence="1">
    <location>
        <begin position="672"/>
        <end position="686"/>
    </location>
</feature>
<dbReference type="SUPFAM" id="SSF103359">
    <property type="entry name" value="Suppressor of Fused, N-terminal domain"/>
    <property type="match status" value="2"/>
</dbReference>